<dbReference type="EMBL" id="JTAI01000039">
    <property type="protein sequence ID" value="PPS95066.1"/>
    <property type="molecule type" value="Genomic_DNA"/>
</dbReference>
<dbReference type="OrthoDB" id="342030at2759"/>
<proteinExistence type="predicted"/>
<dbReference type="VEuPathDB" id="CryptoDB:ChTU502y2012_390g0040"/>
<dbReference type="AlphaFoldDB" id="A0A0S4TD63"/>
<dbReference type="VEuPathDB" id="CryptoDB:GY17_00002275"/>
<sequence>MTASGNIINTLFFFISLFSSKNFLQNGLHNFFVRSYELKNNEYGEGGISFGVDLEADNQIMESILSGIEHDKSLNNNFEDQNRETLLSDFPSVEDYPGKKKSYEAEEDSFVKFDTRMMKHFSIEDITFNNTIRNFDNDKAKYHRIIKSGIKFAEYSLELSKRQKKNTFISTGIKKHRILKLNQERSIASASIIATVTILKSLLYKEFPTNIRWTYYSFYPLILSSYLQAYNNLKTENNSKGFFSKAMYIRKSQALSRLNKSLLRITRHINNLEIDGKYNYSVKPKHFWKLIEPTVVSPAHGLITTDLIKKPKSLSGEYLKDVMSILKSNKYKLAIAQNKAREDFYYYINHDLEIIKD</sequence>
<evidence type="ECO:0000313" key="1">
    <source>
        <dbReference type="EMBL" id="CUV04678.1"/>
    </source>
</evidence>
<reference evidence="2 3" key="1">
    <citation type="submission" date="2014-11" db="EMBL/GenBank/DDBJ databases">
        <title>Comparative genomic analysis of Cryptosporidium hominis reveals occurrence of genetic recombination in virulent subtypes.</title>
        <authorList>
            <person name="Guo Y."/>
            <person name="Tang K."/>
            <person name="Frace M."/>
            <person name="Li N."/>
            <person name="Roellig D.M."/>
            <person name="Sammons S."/>
            <person name="Knipe K."/>
            <person name="Rowe L."/>
            <person name="Feng Y."/>
            <person name="Xiao L."/>
        </authorList>
    </citation>
    <scope>NUCLEOTIDE SEQUENCE [LARGE SCALE GENOMIC DNA]</scope>
    <source>
        <strain evidence="2">30976</strain>
    </source>
</reference>
<evidence type="ECO:0000313" key="3">
    <source>
        <dbReference type="Proteomes" id="UP001429100"/>
    </source>
</evidence>
<dbReference type="VEuPathDB" id="CryptoDB:CHUDEA2_3210"/>
<reference evidence="1" key="2">
    <citation type="submission" date="2015-08" db="EMBL/GenBank/DDBJ databases">
        <authorList>
            <person name="Babu N.S."/>
            <person name="Beckwith C.J."/>
            <person name="Beseler K.G."/>
            <person name="Brison A."/>
            <person name="Carone J.V."/>
            <person name="Caskin T.P."/>
            <person name="Diamond M."/>
            <person name="Durham M.E."/>
            <person name="Foxe J.M."/>
            <person name="Go M."/>
            <person name="Henderson B.A."/>
            <person name="Jones I.B."/>
            <person name="McGettigan J.A."/>
            <person name="Micheletti S.J."/>
            <person name="Nasrallah M.E."/>
            <person name="Ortiz D."/>
            <person name="Piller C.R."/>
            <person name="Privatt S.R."/>
            <person name="Schneider S.L."/>
            <person name="Sharp S."/>
            <person name="Smith T.C."/>
            <person name="Stanton J.D."/>
            <person name="Ullery H.E."/>
            <person name="Wilson R.J."/>
            <person name="Serrano M.G."/>
            <person name="Buck G."/>
            <person name="Lee V."/>
            <person name="Wang Y."/>
            <person name="Carvalho R."/>
            <person name="Voegtly L."/>
            <person name="Shi R."/>
            <person name="Duckworth R."/>
            <person name="Johnson A."/>
            <person name="Loviza R."/>
            <person name="Walstead R."/>
            <person name="Shah Z."/>
            <person name="Kiflezghi M."/>
            <person name="Wade K."/>
            <person name="Ball S.L."/>
            <person name="Bradley K.W."/>
            <person name="Asai D.J."/>
            <person name="Bowman C.A."/>
            <person name="Russell D.A."/>
            <person name="Pope W.H."/>
            <person name="Jacobs-Sera D."/>
            <person name="Hendrix R.W."/>
            <person name="Hatfull G.F."/>
        </authorList>
    </citation>
    <scope>NUCLEOTIDE SEQUENCE [LARGE SCALE GENOMIC DNA]</scope>
</reference>
<dbReference type="VEuPathDB" id="CryptoDB:Chro.20337"/>
<evidence type="ECO:0000313" key="2">
    <source>
        <dbReference type="EMBL" id="PPS95066.1"/>
    </source>
</evidence>
<keyword evidence="3" id="KW-1185">Reference proteome</keyword>
<dbReference type="Proteomes" id="UP000199752">
    <property type="component" value="Chromosome 2"/>
</dbReference>
<dbReference type="EMBL" id="LN877948">
    <property type="protein sequence ID" value="CUV04678.1"/>
    <property type="molecule type" value="Genomic_DNA"/>
</dbReference>
<dbReference type="Proteomes" id="UP001429100">
    <property type="component" value="Unassembled WGS sequence"/>
</dbReference>
<organism evidence="1">
    <name type="scientific">Cryptosporidium hominis</name>
    <dbReference type="NCBI Taxonomy" id="237895"/>
    <lineage>
        <taxon>Eukaryota</taxon>
        <taxon>Sar</taxon>
        <taxon>Alveolata</taxon>
        <taxon>Apicomplexa</taxon>
        <taxon>Conoidasida</taxon>
        <taxon>Coccidia</taxon>
        <taxon>Eucoccidiorida</taxon>
        <taxon>Eimeriorina</taxon>
        <taxon>Cryptosporidiidae</taxon>
        <taxon>Cryptosporidium</taxon>
    </lineage>
</organism>
<gene>
    <name evidence="1" type="ORF">CHUDEA2_3210</name>
    <name evidence="2" type="ORF">GY17_00002275</name>
</gene>
<name>A0A0S4TD63_CRYHO</name>
<accession>A0A0S4TD63</accession>
<protein>
    <submittedName>
        <fullName evidence="1">Uncharacterized protein</fullName>
    </submittedName>
</protein>
<reference evidence="2 3" key="3">
    <citation type="submission" date="2017-10" db="EMBL/GenBank/DDBJ databases">
        <title>Consistent, comparative and evidence-based genome annotation and re-annotation for the closely-related species, Cryptosporidium parvum, C. hominis and C. tyzzeri.</title>
        <authorList>
            <person name="Baptista R.P."/>
            <person name="Li Y."/>
            <person name="Sateriale A."/>
            <person name="Striepen B."/>
            <person name="Kissinger J.C."/>
        </authorList>
    </citation>
    <scope>NUCLEOTIDE SEQUENCE [LARGE SCALE GENOMIC DNA]</scope>
    <source>
        <strain evidence="2">30976</strain>
    </source>
</reference>